<gene>
    <name evidence="1" type="ORF">CLMAG_06000</name>
</gene>
<sequence length="155" mass="18113">MKDINKAVVIQVTQGLINTTFKNVKFTSTDITENLTRPSFFIDFENNKTGLMNAFNKERNVELKLFYFSKTRKNNKLELMDMQEQLENIFLKYIKVNDDFYIPINNIDFDVVKEQGYLLATIELYTLELLPEDSQNDSGSGEMIEELDIKINTNM</sequence>
<evidence type="ECO:0000313" key="2">
    <source>
        <dbReference type="Proteomes" id="UP000076603"/>
    </source>
</evidence>
<dbReference type="AlphaFoldDB" id="A0A168E1K5"/>
<dbReference type="EMBL" id="LWAE01000001">
    <property type="protein sequence ID" value="KZL93554.1"/>
    <property type="molecule type" value="Genomic_DNA"/>
</dbReference>
<dbReference type="InterPro" id="IPR049254">
    <property type="entry name" value="Phage_tail_terminator"/>
</dbReference>
<evidence type="ECO:0000313" key="1">
    <source>
        <dbReference type="EMBL" id="KZL93554.1"/>
    </source>
</evidence>
<dbReference type="OrthoDB" id="2063617at2"/>
<dbReference type="RefSeq" id="WP_066617721.1">
    <property type="nucleotide sequence ID" value="NZ_FQXL01000031.1"/>
</dbReference>
<accession>A0A168E1K5</accession>
<name>A0A168E1K5_9CLOT</name>
<organism evidence="1 2">
    <name type="scientific">Clostridium magnum DSM 2767</name>
    <dbReference type="NCBI Taxonomy" id="1121326"/>
    <lineage>
        <taxon>Bacteria</taxon>
        <taxon>Bacillati</taxon>
        <taxon>Bacillota</taxon>
        <taxon>Clostridia</taxon>
        <taxon>Eubacteriales</taxon>
        <taxon>Clostridiaceae</taxon>
        <taxon>Clostridium</taxon>
    </lineage>
</organism>
<comment type="caution">
    <text evidence="1">The sequence shown here is derived from an EMBL/GenBank/DDBJ whole genome shotgun (WGS) entry which is preliminary data.</text>
</comment>
<dbReference type="Proteomes" id="UP000076603">
    <property type="component" value="Unassembled WGS sequence"/>
</dbReference>
<protein>
    <submittedName>
        <fullName evidence="1">Uncharacterized protein</fullName>
    </submittedName>
</protein>
<reference evidence="1 2" key="1">
    <citation type="submission" date="2016-04" db="EMBL/GenBank/DDBJ databases">
        <title>Genome sequence of Clostridium magnum DSM 2767.</title>
        <authorList>
            <person name="Poehlein A."/>
            <person name="Uhlig R."/>
            <person name="Fischer R."/>
            <person name="Bahl H."/>
            <person name="Daniel R."/>
        </authorList>
    </citation>
    <scope>NUCLEOTIDE SEQUENCE [LARGE SCALE GENOMIC DNA]</scope>
    <source>
        <strain evidence="1 2">DSM 2767</strain>
    </source>
</reference>
<dbReference type="PATRIC" id="fig|1121326.3.peg.555"/>
<keyword evidence="2" id="KW-1185">Reference proteome</keyword>
<dbReference type="Pfam" id="PF20765">
    <property type="entry name" value="Phage_tail_terminator_8"/>
    <property type="match status" value="1"/>
</dbReference>
<proteinExistence type="predicted"/>
<dbReference type="STRING" id="1121326.CLMAG_06000"/>